<evidence type="ECO:0008006" key="4">
    <source>
        <dbReference type="Google" id="ProtNLM"/>
    </source>
</evidence>
<evidence type="ECO:0000313" key="2">
    <source>
        <dbReference type="EMBL" id="CBY15410.1"/>
    </source>
</evidence>
<dbReference type="Proteomes" id="UP000001307">
    <property type="component" value="Unassembled WGS sequence"/>
</dbReference>
<dbReference type="InterPro" id="IPR011060">
    <property type="entry name" value="RibuloseP-bd_barrel"/>
</dbReference>
<dbReference type="SUPFAM" id="SSF51366">
    <property type="entry name" value="Ribulose-phoshate binding barrel"/>
    <property type="match status" value="1"/>
</dbReference>
<dbReference type="PIRSF" id="PIRSF005956">
    <property type="entry name" value="BtpA"/>
    <property type="match status" value="1"/>
</dbReference>
<dbReference type="NCBIfam" id="TIGR00259">
    <property type="entry name" value="thylakoid_BtpA"/>
    <property type="match status" value="1"/>
</dbReference>
<sequence>MQRPLIFGMVHLRALPGAPRNKLSVREIADKALREADSLLKNGVDGLIIENMHDVPYQRPEHRSPEVTAVIETVSIRAQFPTVTAGVQVLSCGNKEALSIALAADLDFIRCESFVFGHMGDEGFAQSDAAELLRFRRNIGAENVKIFTDIKKKHSSHALTGDLSIADVAVAADFFLTDGLIVTGQHTGTPVNKNDITQIRAAVNQKVFIGSGTSVRNILDYSESVDGFIIGSEFKQHGYWENEIDESRVKEITSLLAAQY</sequence>
<accession>E4Y0K2</accession>
<keyword evidence="3" id="KW-1185">Reference proteome</keyword>
<protein>
    <recommendedName>
        <fullName evidence="4">BtpA family membrane complex biogenesis protein</fullName>
    </recommendedName>
</protein>
<evidence type="ECO:0000256" key="1">
    <source>
        <dbReference type="ARBA" id="ARBA00006007"/>
    </source>
</evidence>
<dbReference type="AlphaFoldDB" id="E4Y0K2"/>
<organism evidence="2">
    <name type="scientific">Oikopleura dioica</name>
    <name type="common">Tunicate</name>
    <dbReference type="NCBI Taxonomy" id="34765"/>
    <lineage>
        <taxon>Eukaryota</taxon>
        <taxon>Metazoa</taxon>
        <taxon>Chordata</taxon>
        <taxon>Tunicata</taxon>
        <taxon>Appendicularia</taxon>
        <taxon>Copelata</taxon>
        <taxon>Oikopleuridae</taxon>
        <taxon>Oikopleura</taxon>
    </lineage>
</organism>
<proteinExistence type="inferred from homology"/>
<dbReference type="Pfam" id="PF03437">
    <property type="entry name" value="BtpA"/>
    <property type="match status" value="1"/>
</dbReference>
<dbReference type="InterPro" id="IPR005137">
    <property type="entry name" value="BtpA"/>
</dbReference>
<dbReference type="PANTHER" id="PTHR21381">
    <property type="entry name" value="ZGC:162297"/>
    <property type="match status" value="1"/>
</dbReference>
<comment type="similarity">
    <text evidence="1">Belongs to the BtpA family.</text>
</comment>
<dbReference type="OrthoDB" id="10045006at2759"/>
<dbReference type="EMBL" id="FN653506">
    <property type="protein sequence ID" value="CBY15410.1"/>
    <property type="molecule type" value="Genomic_DNA"/>
</dbReference>
<evidence type="ECO:0000313" key="3">
    <source>
        <dbReference type="Proteomes" id="UP000001307"/>
    </source>
</evidence>
<gene>
    <name evidence="2" type="ORF">GSOID_T00012327001</name>
</gene>
<dbReference type="InParanoid" id="E4Y0K2"/>
<reference evidence="2" key="1">
    <citation type="journal article" date="2010" name="Science">
        <title>Plasticity of animal genome architecture unmasked by rapid evolution of a pelagic tunicate.</title>
        <authorList>
            <person name="Denoeud F."/>
            <person name="Henriet S."/>
            <person name="Mungpakdee S."/>
            <person name="Aury J.M."/>
            <person name="Da Silva C."/>
            <person name="Brinkmann H."/>
            <person name="Mikhaleva J."/>
            <person name="Olsen L.C."/>
            <person name="Jubin C."/>
            <person name="Canestro C."/>
            <person name="Bouquet J.M."/>
            <person name="Danks G."/>
            <person name="Poulain J."/>
            <person name="Campsteijn C."/>
            <person name="Adamski M."/>
            <person name="Cross I."/>
            <person name="Yadetie F."/>
            <person name="Muffato M."/>
            <person name="Louis A."/>
            <person name="Butcher S."/>
            <person name="Tsagkogeorga G."/>
            <person name="Konrad A."/>
            <person name="Singh S."/>
            <person name="Jensen M.F."/>
            <person name="Cong E.H."/>
            <person name="Eikeseth-Otteraa H."/>
            <person name="Noel B."/>
            <person name="Anthouard V."/>
            <person name="Porcel B.M."/>
            <person name="Kachouri-Lafond R."/>
            <person name="Nishino A."/>
            <person name="Ugolini M."/>
            <person name="Chourrout P."/>
            <person name="Nishida H."/>
            <person name="Aasland R."/>
            <person name="Huzurbazar S."/>
            <person name="Westhof E."/>
            <person name="Delsuc F."/>
            <person name="Lehrach H."/>
            <person name="Reinhardt R."/>
            <person name="Weissenbach J."/>
            <person name="Roy S.W."/>
            <person name="Artiguenave F."/>
            <person name="Postlethwait J.H."/>
            <person name="Manak J.R."/>
            <person name="Thompson E.M."/>
            <person name="Jaillon O."/>
            <person name="Du Pasquier L."/>
            <person name="Boudinot P."/>
            <person name="Liberles D.A."/>
            <person name="Volff J.N."/>
            <person name="Philippe H."/>
            <person name="Lenhard B."/>
            <person name="Roest Crollius H."/>
            <person name="Wincker P."/>
            <person name="Chourrout D."/>
        </authorList>
    </citation>
    <scope>NUCLEOTIDE SEQUENCE [LARGE SCALE GENOMIC DNA]</scope>
</reference>
<dbReference type="PANTHER" id="PTHR21381:SF3">
    <property type="entry name" value="SGC REGION PROTEIN SGCQ-RELATED"/>
    <property type="match status" value="1"/>
</dbReference>
<name>E4Y0K2_OIKDI</name>